<name>A0A2B7WLJ9_POLH7</name>
<evidence type="ECO:0000313" key="3">
    <source>
        <dbReference type="EMBL" id="PGG97476.1"/>
    </source>
</evidence>
<sequence length="251" mass="27355">MSKIAFIIGAGPRIGWAVATKLLSEGYLVAIGSRTPDVARAKSHNVLPVSVDVTKIESVQNTFTEVKQNLGVPNVVVFYPSLFEARKKCIKLTPPPPLAAALTFPPTPRDPLSILLETFYNDTLINAIGPYTSLREAVLGFKSLSSADVPTVFIQTGNITPLMDPMEVALTLAAGQRALLYALQVTVKEYGKEGFRFYFASQVTADGAPVPYPDIVADAHGTAYWDLINRKEQGPWDVRFREDGREIVAST</sequence>
<protein>
    <recommendedName>
        <fullName evidence="5">NmrA-like domain-containing protein</fullName>
    </recommendedName>
</protein>
<evidence type="ECO:0000313" key="4">
    <source>
        <dbReference type="Proteomes" id="UP000224634"/>
    </source>
</evidence>
<dbReference type="OrthoDB" id="5336600at2759"/>
<proteinExistence type="inferred from homology"/>
<evidence type="ECO:0008006" key="5">
    <source>
        <dbReference type="Google" id="ProtNLM"/>
    </source>
</evidence>
<dbReference type="InterPro" id="IPR002347">
    <property type="entry name" value="SDR_fam"/>
</dbReference>
<dbReference type="AlphaFoldDB" id="A0A2B7WLJ9"/>
<keyword evidence="2" id="KW-0560">Oxidoreductase</keyword>
<dbReference type="SUPFAM" id="SSF51735">
    <property type="entry name" value="NAD(P)-binding Rossmann-fold domains"/>
    <property type="match status" value="1"/>
</dbReference>
<dbReference type="GO" id="GO:0016491">
    <property type="term" value="F:oxidoreductase activity"/>
    <property type="evidence" value="ECO:0007669"/>
    <property type="project" value="UniProtKB-KW"/>
</dbReference>
<comment type="caution">
    <text evidence="3">The sequence shown here is derived from an EMBL/GenBank/DDBJ whole genome shotgun (WGS) entry which is preliminary data.</text>
</comment>
<comment type="similarity">
    <text evidence="1">Belongs to the short-chain dehydrogenases/reductases (SDR) family.</text>
</comment>
<dbReference type="Gene3D" id="3.40.50.720">
    <property type="entry name" value="NAD(P)-binding Rossmann-like Domain"/>
    <property type="match status" value="1"/>
</dbReference>
<evidence type="ECO:0000256" key="2">
    <source>
        <dbReference type="ARBA" id="ARBA00023002"/>
    </source>
</evidence>
<dbReference type="Proteomes" id="UP000224634">
    <property type="component" value="Unassembled WGS sequence"/>
</dbReference>
<dbReference type="Pfam" id="PF00106">
    <property type="entry name" value="adh_short"/>
    <property type="match status" value="1"/>
</dbReference>
<dbReference type="STRING" id="1447883.A0A2B7WLJ9"/>
<gene>
    <name evidence="3" type="ORF">AJ80_09695</name>
</gene>
<dbReference type="PANTHER" id="PTHR43669:SF4">
    <property type="entry name" value="SHORT-CHAIN DEHYDROGENASE"/>
    <property type="match status" value="1"/>
</dbReference>
<dbReference type="PANTHER" id="PTHR43669">
    <property type="entry name" value="5-KETO-D-GLUCONATE 5-REDUCTASE"/>
    <property type="match status" value="1"/>
</dbReference>
<evidence type="ECO:0000256" key="1">
    <source>
        <dbReference type="ARBA" id="ARBA00006484"/>
    </source>
</evidence>
<keyword evidence="4" id="KW-1185">Reference proteome</keyword>
<dbReference type="InterPro" id="IPR036291">
    <property type="entry name" value="NAD(P)-bd_dom_sf"/>
</dbReference>
<reference evidence="3 4" key="1">
    <citation type="submission" date="2017-10" db="EMBL/GenBank/DDBJ databases">
        <title>Comparative genomics in systemic dimorphic fungi from Ajellomycetaceae.</title>
        <authorList>
            <person name="Munoz J.F."/>
            <person name="Mcewen J.G."/>
            <person name="Clay O.K."/>
            <person name="Cuomo C.A."/>
        </authorList>
    </citation>
    <scope>NUCLEOTIDE SEQUENCE [LARGE SCALE GENOMIC DNA]</scope>
    <source>
        <strain evidence="3 4">UAMH7299</strain>
    </source>
</reference>
<organism evidence="3 4">
    <name type="scientific">Polytolypa hystricis (strain UAMH7299)</name>
    <dbReference type="NCBI Taxonomy" id="1447883"/>
    <lineage>
        <taxon>Eukaryota</taxon>
        <taxon>Fungi</taxon>
        <taxon>Dikarya</taxon>
        <taxon>Ascomycota</taxon>
        <taxon>Pezizomycotina</taxon>
        <taxon>Eurotiomycetes</taxon>
        <taxon>Eurotiomycetidae</taxon>
        <taxon>Onygenales</taxon>
        <taxon>Onygenales incertae sedis</taxon>
        <taxon>Polytolypa</taxon>
    </lineage>
</organism>
<accession>A0A2B7WLJ9</accession>
<dbReference type="EMBL" id="PDNA01000320">
    <property type="protein sequence ID" value="PGG97476.1"/>
    <property type="molecule type" value="Genomic_DNA"/>
</dbReference>